<dbReference type="RefSeq" id="WP_135154450.1">
    <property type="nucleotide sequence ID" value="NZ_SOMN01000051.1"/>
</dbReference>
<dbReference type="NCBIfam" id="TIGR01140">
    <property type="entry name" value="L_thr_O3P_dcar"/>
    <property type="match status" value="1"/>
</dbReference>
<evidence type="ECO:0000256" key="1">
    <source>
        <dbReference type="ARBA" id="ARBA00001933"/>
    </source>
</evidence>
<dbReference type="Pfam" id="PF00155">
    <property type="entry name" value="Aminotran_1_2"/>
    <property type="match status" value="1"/>
</dbReference>
<evidence type="ECO:0000256" key="4">
    <source>
        <dbReference type="ARBA" id="ARBA00012285"/>
    </source>
</evidence>
<dbReference type="InterPro" id="IPR015422">
    <property type="entry name" value="PyrdxlP-dep_Trfase_small"/>
</dbReference>
<keyword evidence="7 11" id="KW-0456">Lyase</keyword>
<comment type="cofactor">
    <cofactor evidence="1">
        <name>pyridoxal 5'-phosphate</name>
        <dbReference type="ChEBI" id="CHEBI:597326"/>
    </cofactor>
</comment>
<keyword evidence="5" id="KW-0169">Cobalamin biosynthesis</keyword>
<comment type="catalytic activity">
    <reaction evidence="9">
        <text>O-phospho-L-threonine + H(+) = (R)-1-aminopropan-2-yl phosphate + CO2</text>
        <dbReference type="Rhea" id="RHEA:11492"/>
        <dbReference type="ChEBI" id="CHEBI:15378"/>
        <dbReference type="ChEBI" id="CHEBI:16526"/>
        <dbReference type="ChEBI" id="CHEBI:58563"/>
        <dbReference type="ChEBI" id="CHEBI:58675"/>
        <dbReference type="EC" id="4.1.1.81"/>
    </reaction>
</comment>
<evidence type="ECO:0000259" key="10">
    <source>
        <dbReference type="Pfam" id="PF00155"/>
    </source>
</evidence>
<evidence type="ECO:0000256" key="2">
    <source>
        <dbReference type="ARBA" id="ARBA00003444"/>
    </source>
</evidence>
<organism evidence="11 12">
    <name type="scientific">Cohnella luojiensis</name>
    <dbReference type="NCBI Taxonomy" id="652876"/>
    <lineage>
        <taxon>Bacteria</taxon>
        <taxon>Bacillati</taxon>
        <taxon>Bacillota</taxon>
        <taxon>Bacilli</taxon>
        <taxon>Bacillales</taxon>
        <taxon>Paenibacillaceae</taxon>
        <taxon>Cohnella</taxon>
    </lineage>
</organism>
<dbReference type="InterPro" id="IPR004838">
    <property type="entry name" value="NHTrfase_class1_PyrdxlP-BS"/>
</dbReference>
<keyword evidence="12" id="KW-1185">Reference proteome</keyword>
<comment type="pathway">
    <text evidence="3">Cofactor biosynthesis; adenosylcobalamin biosynthesis.</text>
</comment>
<dbReference type="PANTHER" id="PTHR42885:SF1">
    <property type="entry name" value="THREONINE-PHOSPHATE DECARBOXYLASE"/>
    <property type="match status" value="1"/>
</dbReference>
<dbReference type="Proteomes" id="UP000297900">
    <property type="component" value="Unassembled WGS sequence"/>
</dbReference>
<dbReference type="PANTHER" id="PTHR42885">
    <property type="entry name" value="HISTIDINOL-PHOSPHATE AMINOTRANSFERASE-RELATED"/>
    <property type="match status" value="1"/>
</dbReference>
<evidence type="ECO:0000256" key="6">
    <source>
        <dbReference type="ARBA" id="ARBA00022898"/>
    </source>
</evidence>
<proteinExistence type="predicted"/>
<dbReference type="GO" id="GO:0048472">
    <property type="term" value="F:threonine-phosphate decarboxylase activity"/>
    <property type="evidence" value="ECO:0007669"/>
    <property type="project" value="UniProtKB-EC"/>
</dbReference>
<dbReference type="EMBL" id="SOMN01000051">
    <property type="protein sequence ID" value="TFE19731.1"/>
    <property type="molecule type" value="Genomic_DNA"/>
</dbReference>
<feature type="domain" description="Aminotransferase class I/classII large" evidence="10">
    <location>
        <begin position="26"/>
        <end position="351"/>
    </location>
</feature>
<comment type="caution">
    <text evidence="11">The sequence shown here is derived from an EMBL/GenBank/DDBJ whole genome shotgun (WGS) entry which is preliminary data.</text>
</comment>
<dbReference type="EC" id="4.1.1.81" evidence="4"/>
<comment type="function">
    <text evidence="2">Decarboxylates L-threonine-O-3-phosphate to yield (R)-1-amino-2-propanol O-2-phosphate, the precursor for the linkage between the nucleotide loop and the corrin ring in cobalamin.</text>
</comment>
<keyword evidence="6" id="KW-0663">Pyridoxal phosphate</keyword>
<evidence type="ECO:0000313" key="11">
    <source>
        <dbReference type="EMBL" id="TFE19731.1"/>
    </source>
</evidence>
<name>A0A4Y8LPG8_9BACL</name>
<reference evidence="11 12" key="1">
    <citation type="submission" date="2019-03" db="EMBL/GenBank/DDBJ databases">
        <title>Cohnella endophytica sp. nov., a novel endophytic bacterium isolated from bark of Sonneratia apetala.</title>
        <authorList>
            <person name="Tuo L."/>
        </authorList>
    </citation>
    <scope>NUCLEOTIDE SEQUENCE [LARGE SCALE GENOMIC DNA]</scope>
    <source>
        <strain evidence="11 12">CCTCC AB 208254</strain>
    </source>
</reference>
<dbReference type="GO" id="GO:0009236">
    <property type="term" value="P:cobalamin biosynthetic process"/>
    <property type="evidence" value="ECO:0007669"/>
    <property type="project" value="UniProtKB-UniPathway"/>
</dbReference>
<dbReference type="UniPathway" id="UPA00148"/>
<dbReference type="OrthoDB" id="9813612at2"/>
<dbReference type="GO" id="GO:0030170">
    <property type="term" value="F:pyridoxal phosphate binding"/>
    <property type="evidence" value="ECO:0007669"/>
    <property type="project" value="InterPro"/>
</dbReference>
<dbReference type="Gene3D" id="3.90.1150.10">
    <property type="entry name" value="Aspartate Aminotransferase, domain 1"/>
    <property type="match status" value="1"/>
</dbReference>
<evidence type="ECO:0000256" key="3">
    <source>
        <dbReference type="ARBA" id="ARBA00004953"/>
    </source>
</evidence>
<sequence length="356" mass="40977">MRLERYGHGGDLWTAAETYGHPVEDWLDYSSNMNPWEPPDVVEHLIKEHWREITRYPDPAVRRLRSKLSEAYRIPADSILVGNGAAELIDLVVSALQPEETVLARPSFSEYEEAVHKAGGRVRSVSLSRDQQFELRDAKEFAGHDRTVFLGHPNNPTGRLIPTPVLDELRESGTRMILDEAFMDFLPDESELSYIRWASESKHIQVIRSMTKFYAIPGIRLGFLIAHPDLIRRLKNLQTQWSVNFLAQLIGEAVLDEHDYADRTRAWLLEERPWLVIELGKLGLVVFPSDVNFLLVALPEPSDWNVRRLQQAMAERGIMIRDASLFQGLDASYFRIAIRLRQDNERLLKALKECLQ</sequence>
<evidence type="ECO:0000313" key="12">
    <source>
        <dbReference type="Proteomes" id="UP000297900"/>
    </source>
</evidence>
<evidence type="ECO:0000256" key="7">
    <source>
        <dbReference type="ARBA" id="ARBA00023239"/>
    </source>
</evidence>
<dbReference type="CDD" id="cd00609">
    <property type="entry name" value="AAT_like"/>
    <property type="match status" value="1"/>
</dbReference>
<dbReference type="Gene3D" id="3.40.640.10">
    <property type="entry name" value="Type I PLP-dependent aspartate aminotransferase-like (Major domain)"/>
    <property type="match status" value="1"/>
</dbReference>
<evidence type="ECO:0000256" key="9">
    <source>
        <dbReference type="ARBA" id="ARBA00048531"/>
    </source>
</evidence>
<dbReference type="SUPFAM" id="SSF53383">
    <property type="entry name" value="PLP-dependent transferases"/>
    <property type="match status" value="1"/>
</dbReference>
<evidence type="ECO:0000256" key="8">
    <source>
        <dbReference type="ARBA" id="ARBA00029996"/>
    </source>
</evidence>
<dbReference type="InterPro" id="IPR005860">
    <property type="entry name" value="CobD"/>
</dbReference>
<dbReference type="PROSITE" id="PS00105">
    <property type="entry name" value="AA_TRANSFER_CLASS_1"/>
    <property type="match status" value="1"/>
</dbReference>
<dbReference type="InterPro" id="IPR015424">
    <property type="entry name" value="PyrdxlP-dep_Trfase"/>
</dbReference>
<evidence type="ECO:0000256" key="5">
    <source>
        <dbReference type="ARBA" id="ARBA00022573"/>
    </source>
</evidence>
<dbReference type="AlphaFoldDB" id="A0A4Y8LPG8"/>
<protein>
    <recommendedName>
        <fullName evidence="4">threonine-phosphate decarboxylase</fullName>
        <ecNumber evidence="4">4.1.1.81</ecNumber>
    </recommendedName>
    <alternativeName>
        <fullName evidence="8">L-threonine-O-3-phosphate decarboxylase</fullName>
    </alternativeName>
</protein>
<gene>
    <name evidence="11" type="ORF">E2980_22255</name>
</gene>
<dbReference type="InterPro" id="IPR015421">
    <property type="entry name" value="PyrdxlP-dep_Trfase_major"/>
</dbReference>
<dbReference type="InterPro" id="IPR004839">
    <property type="entry name" value="Aminotransferase_I/II_large"/>
</dbReference>
<accession>A0A4Y8LPG8</accession>